<dbReference type="Proteomes" id="UP000037510">
    <property type="component" value="Unassembled WGS sequence"/>
</dbReference>
<protein>
    <recommendedName>
        <fullName evidence="1">Peptidase S1 domain-containing protein</fullName>
    </recommendedName>
</protein>
<organism evidence="2 3">
    <name type="scientific">Operophtera brumata</name>
    <name type="common">Winter moth</name>
    <name type="synonym">Phalaena brumata</name>
    <dbReference type="NCBI Taxonomy" id="104452"/>
    <lineage>
        <taxon>Eukaryota</taxon>
        <taxon>Metazoa</taxon>
        <taxon>Ecdysozoa</taxon>
        <taxon>Arthropoda</taxon>
        <taxon>Hexapoda</taxon>
        <taxon>Insecta</taxon>
        <taxon>Pterygota</taxon>
        <taxon>Neoptera</taxon>
        <taxon>Endopterygota</taxon>
        <taxon>Lepidoptera</taxon>
        <taxon>Glossata</taxon>
        <taxon>Ditrysia</taxon>
        <taxon>Geometroidea</taxon>
        <taxon>Geometridae</taxon>
        <taxon>Larentiinae</taxon>
        <taxon>Operophtera</taxon>
    </lineage>
</organism>
<dbReference type="STRING" id="104452.A0A0L7LDT5"/>
<dbReference type="InterPro" id="IPR043504">
    <property type="entry name" value="Peptidase_S1_PA_chymotrypsin"/>
</dbReference>
<comment type="caution">
    <text evidence="2">The sequence shown here is derived from an EMBL/GenBank/DDBJ whole genome shotgun (WGS) entry which is preliminary data.</text>
</comment>
<dbReference type="SUPFAM" id="SSF50494">
    <property type="entry name" value="Trypsin-like serine proteases"/>
    <property type="match status" value="1"/>
</dbReference>
<dbReference type="Pfam" id="PF00089">
    <property type="entry name" value="Trypsin"/>
    <property type="match status" value="1"/>
</dbReference>
<dbReference type="Gene3D" id="2.40.10.10">
    <property type="entry name" value="Trypsin-like serine proteases"/>
    <property type="match status" value="1"/>
</dbReference>
<feature type="domain" description="Peptidase S1" evidence="1">
    <location>
        <begin position="7"/>
        <end position="60"/>
    </location>
</feature>
<accession>A0A0L7LDT5</accession>
<dbReference type="EMBL" id="JTDY01001528">
    <property type="protein sequence ID" value="KOB73642.1"/>
    <property type="molecule type" value="Genomic_DNA"/>
</dbReference>
<name>A0A0L7LDT5_OPEBR</name>
<dbReference type="GO" id="GO:0006508">
    <property type="term" value="P:proteolysis"/>
    <property type="evidence" value="ECO:0007669"/>
    <property type="project" value="InterPro"/>
</dbReference>
<dbReference type="InterPro" id="IPR009003">
    <property type="entry name" value="Peptidase_S1_PA"/>
</dbReference>
<evidence type="ECO:0000259" key="1">
    <source>
        <dbReference type="Pfam" id="PF00089"/>
    </source>
</evidence>
<evidence type="ECO:0000313" key="3">
    <source>
        <dbReference type="Proteomes" id="UP000037510"/>
    </source>
</evidence>
<keyword evidence="3" id="KW-1185">Reference proteome</keyword>
<evidence type="ECO:0000313" key="2">
    <source>
        <dbReference type="EMBL" id="KOB73642.1"/>
    </source>
</evidence>
<dbReference type="GO" id="GO:0004252">
    <property type="term" value="F:serine-type endopeptidase activity"/>
    <property type="evidence" value="ECO:0007669"/>
    <property type="project" value="InterPro"/>
</dbReference>
<dbReference type="AlphaFoldDB" id="A0A0L7LDT5"/>
<gene>
    <name evidence="2" type="ORF">OBRU01_10488</name>
</gene>
<sequence>MWLGTDPSGKEGIVVGWGRTSEGGQLPSIVQEVRVPILSMTQCRGMKYKASRITNNMVRTLRIDLRL</sequence>
<reference evidence="2 3" key="1">
    <citation type="journal article" date="2015" name="Genome Biol. Evol.">
        <title>The genome of winter moth (Operophtera brumata) provides a genomic perspective on sexual dimorphism and phenology.</title>
        <authorList>
            <person name="Derks M.F."/>
            <person name="Smit S."/>
            <person name="Salis L."/>
            <person name="Schijlen E."/>
            <person name="Bossers A."/>
            <person name="Mateman C."/>
            <person name="Pijl A.S."/>
            <person name="de Ridder D."/>
            <person name="Groenen M.A."/>
            <person name="Visser M.E."/>
            <person name="Megens H.J."/>
        </authorList>
    </citation>
    <scope>NUCLEOTIDE SEQUENCE [LARGE SCALE GENOMIC DNA]</scope>
    <source>
        <strain evidence="2">WM2013NL</strain>
        <tissue evidence="2">Head and thorax</tissue>
    </source>
</reference>
<dbReference type="InterPro" id="IPR001254">
    <property type="entry name" value="Trypsin_dom"/>
</dbReference>
<proteinExistence type="predicted"/>